<dbReference type="InterPro" id="IPR041351">
    <property type="entry name" value="Ig_GlcNase"/>
</dbReference>
<feature type="chain" id="PRO_5042939288" evidence="6">
    <location>
        <begin position="22"/>
        <end position="895"/>
    </location>
</feature>
<dbReference type="AlphaFoldDB" id="A0AAN6PQT5"/>
<keyword evidence="3" id="KW-0119">Carbohydrate metabolism</keyword>
<comment type="caution">
    <text evidence="11">The sequence shown here is derived from an EMBL/GenBank/DDBJ whole genome shotgun (WGS) entry which is preliminary data.</text>
</comment>
<name>A0AAN6PQT5_9PEZI</name>
<dbReference type="GO" id="GO:0000272">
    <property type="term" value="P:polysaccharide catabolic process"/>
    <property type="evidence" value="ECO:0007669"/>
    <property type="project" value="UniProtKB-KW"/>
</dbReference>
<dbReference type="InterPro" id="IPR006102">
    <property type="entry name" value="Ig-like_GH2"/>
</dbReference>
<reference evidence="11" key="2">
    <citation type="submission" date="2023-05" db="EMBL/GenBank/DDBJ databases">
        <authorList>
            <consortium name="Lawrence Berkeley National Laboratory"/>
            <person name="Steindorff A."/>
            <person name="Hensen N."/>
            <person name="Bonometti L."/>
            <person name="Westerberg I."/>
            <person name="Brannstrom I.O."/>
            <person name="Guillou S."/>
            <person name="Cros-Aarteil S."/>
            <person name="Calhoun S."/>
            <person name="Haridas S."/>
            <person name="Kuo A."/>
            <person name="Mondo S."/>
            <person name="Pangilinan J."/>
            <person name="Riley R."/>
            <person name="Labutti K."/>
            <person name="Andreopoulos B."/>
            <person name="Lipzen A."/>
            <person name="Chen C."/>
            <person name="Yanf M."/>
            <person name="Daum C."/>
            <person name="Ng V."/>
            <person name="Clum A."/>
            <person name="Ohm R."/>
            <person name="Martin F."/>
            <person name="Silar P."/>
            <person name="Natvig D."/>
            <person name="Lalanne C."/>
            <person name="Gautier V."/>
            <person name="Ament-Velasquez S.L."/>
            <person name="Kruys A."/>
            <person name="Hutchinson M.I."/>
            <person name="Powell A.J."/>
            <person name="Barry K."/>
            <person name="Miller A.N."/>
            <person name="Grigoriev I.V."/>
            <person name="Debuchy R."/>
            <person name="Gladieux P."/>
            <person name="Thoren M.H."/>
            <person name="Johannesson H."/>
        </authorList>
    </citation>
    <scope>NUCLEOTIDE SEQUENCE</scope>
    <source>
        <strain evidence="11">CBS 757.83</strain>
    </source>
</reference>
<dbReference type="InterPro" id="IPR054593">
    <property type="entry name" value="Beta-mannosidase-like_N2"/>
</dbReference>
<dbReference type="InterPro" id="IPR043534">
    <property type="entry name" value="EBDG/EBM"/>
</dbReference>
<evidence type="ECO:0000256" key="5">
    <source>
        <dbReference type="ARBA" id="ARBA00023326"/>
    </source>
</evidence>
<evidence type="ECO:0000256" key="1">
    <source>
        <dbReference type="ARBA" id="ARBA00007401"/>
    </source>
</evidence>
<protein>
    <submittedName>
        <fullName evidence="11">Glycoside hydrolase family 2 protein</fullName>
    </submittedName>
</protein>
<keyword evidence="12" id="KW-1185">Reference proteome</keyword>
<feature type="domain" description="Exo-beta-D-glucosaminidase Ig-fold" evidence="9">
    <location>
        <begin position="787"/>
        <end position="893"/>
    </location>
</feature>
<dbReference type="InterPro" id="IPR036156">
    <property type="entry name" value="Beta-gal/glucu_dom_sf"/>
</dbReference>
<keyword evidence="2 11" id="KW-0378">Hydrolase</keyword>
<dbReference type="SUPFAM" id="SSF49303">
    <property type="entry name" value="beta-Galactosidase/glucuronidase domain"/>
    <property type="match status" value="3"/>
</dbReference>
<dbReference type="Proteomes" id="UP001305647">
    <property type="component" value="Unassembled WGS sequence"/>
</dbReference>
<feature type="domain" description="Beta-mannosidase-like galactose-binding" evidence="10">
    <location>
        <begin position="60"/>
        <end position="174"/>
    </location>
</feature>
<dbReference type="InterPro" id="IPR008979">
    <property type="entry name" value="Galactose-bd-like_sf"/>
</dbReference>
<evidence type="ECO:0000313" key="12">
    <source>
        <dbReference type="Proteomes" id="UP001305647"/>
    </source>
</evidence>
<dbReference type="Pfam" id="PF22666">
    <property type="entry name" value="Glyco_hydro_2_N2"/>
    <property type="match status" value="1"/>
</dbReference>
<evidence type="ECO:0000256" key="4">
    <source>
        <dbReference type="ARBA" id="ARBA00023295"/>
    </source>
</evidence>
<dbReference type="PANTHER" id="PTHR43536">
    <property type="entry name" value="MANNOSYLGLYCOPROTEIN ENDO-BETA-MANNOSIDASE"/>
    <property type="match status" value="1"/>
</dbReference>
<keyword evidence="6" id="KW-0732">Signal</keyword>
<feature type="non-terminal residue" evidence="11">
    <location>
        <position position="895"/>
    </location>
</feature>
<evidence type="ECO:0000259" key="9">
    <source>
        <dbReference type="Pfam" id="PF18368"/>
    </source>
</evidence>
<dbReference type="Pfam" id="PF18368">
    <property type="entry name" value="Ig_GlcNase"/>
    <property type="match status" value="1"/>
</dbReference>
<evidence type="ECO:0000256" key="6">
    <source>
        <dbReference type="SAM" id="SignalP"/>
    </source>
</evidence>
<reference evidence="11" key="1">
    <citation type="journal article" date="2023" name="Mol. Phylogenet. Evol.">
        <title>Genome-scale phylogeny and comparative genomics of the fungal order Sordariales.</title>
        <authorList>
            <person name="Hensen N."/>
            <person name="Bonometti L."/>
            <person name="Westerberg I."/>
            <person name="Brannstrom I.O."/>
            <person name="Guillou S."/>
            <person name="Cros-Aarteil S."/>
            <person name="Calhoun S."/>
            <person name="Haridas S."/>
            <person name="Kuo A."/>
            <person name="Mondo S."/>
            <person name="Pangilinan J."/>
            <person name="Riley R."/>
            <person name="LaButti K."/>
            <person name="Andreopoulos B."/>
            <person name="Lipzen A."/>
            <person name="Chen C."/>
            <person name="Yan M."/>
            <person name="Daum C."/>
            <person name="Ng V."/>
            <person name="Clum A."/>
            <person name="Steindorff A."/>
            <person name="Ohm R.A."/>
            <person name="Martin F."/>
            <person name="Silar P."/>
            <person name="Natvig D.O."/>
            <person name="Lalanne C."/>
            <person name="Gautier V."/>
            <person name="Ament-Velasquez S.L."/>
            <person name="Kruys A."/>
            <person name="Hutchinson M.I."/>
            <person name="Powell A.J."/>
            <person name="Barry K."/>
            <person name="Miller A.N."/>
            <person name="Grigoriev I.V."/>
            <person name="Debuchy R."/>
            <person name="Gladieux P."/>
            <person name="Hiltunen Thoren M."/>
            <person name="Johannesson H."/>
        </authorList>
    </citation>
    <scope>NUCLEOTIDE SEQUENCE</scope>
    <source>
        <strain evidence="11">CBS 757.83</strain>
    </source>
</reference>
<evidence type="ECO:0000256" key="3">
    <source>
        <dbReference type="ARBA" id="ARBA00023277"/>
    </source>
</evidence>
<sequence>MHTKKTAVSFSIAAGLQTINAAVLVAAPRQTAAIPSWDLQSSAVAGNDLGILSRTGFDTTSWHHVPVSRCTLMGCLIEAGVYTESELFYSDNLRKVDANQFLVPWIYRHQFLLDPGPGHHYFLQTHGISSRADIFLNGRQVATASEQAGSYVGLSYEITNIVGKENALAIRVYPTDYYRDFALGWADWNPWPADNGTGVWRDVEVKVTGPVMLEPMRVLTHLGTPLETAPANVTLKAKVHNLEAKPVTVTASGLLTPVAGGRLTGWEQTFTLAPLTTTDLVLTKTITNPKIWWPAQWGAQPLYKATLTLHASDFHHPSDHVEVTFGLRAVTTTLNAHNDLTFHINTRPFQVIGAGYTPNLFLRSSSQSDWDTTLAYLLDLGFNTLRLEGKTEHPWLYAAADKAGVMLLPGWECCDKWEAWEYNADLPQPEPASMYWSDEDYGIAARSMLHEAGMMQAHASVAGFLIGSDYWPDEWATRGYLEALQAVDWQVPVVGSASGRGFSDLTGPSGMKMEGPYDWVPPGYWWDTEPAAGGERRGAAFGFGSELGAGVGTPELESLREFLTGEEMESLWRSPGRSQFHMSREPSEFESREIYNAALWKRWGAPTGLEDYLMKVQLMDYEATRAQVEAYTAMWNAKRPATGMIYWMLNNAWPGLHWSLWDYYMRSAGSYFGAKSGGKLENAALEYVRREVWLVNRSLDKGGTRKVEVEVMDMHGMSVYKSTVVATTAPNTSQKIMSLEEAFLDVTEPVFVRLLLWDAQGREQLLGRNVYWVCQDEDVLDWDKSEWYVTPVSKYADYTALNGLAPAQVAVSAAKGKTNTVDIVLENLSGVPAFFVSLRLVDTQGRDVLPVTWDDNYFTLWPGESLAVQAKAPKGVSKDKWQPSRVLVGGKNVGK</sequence>
<dbReference type="InterPro" id="IPR013783">
    <property type="entry name" value="Ig-like_fold"/>
</dbReference>
<feature type="domain" description="Mannosidase Ig/CBM-like" evidence="8">
    <location>
        <begin position="691"/>
        <end position="773"/>
    </location>
</feature>
<dbReference type="Gene3D" id="2.60.40.10">
    <property type="entry name" value="Immunoglobulins"/>
    <property type="match status" value="3"/>
</dbReference>
<dbReference type="InterPro" id="IPR017853">
    <property type="entry name" value="GH"/>
</dbReference>
<comment type="similarity">
    <text evidence="1">Belongs to the glycosyl hydrolase 2 family.</text>
</comment>
<dbReference type="EMBL" id="MU863728">
    <property type="protein sequence ID" value="KAK4096227.1"/>
    <property type="molecule type" value="Genomic_DNA"/>
</dbReference>
<evidence type="ECO:0000259" key="10">
    <source>
        <dbReference type="Pfam" id="PF22666"/>
    </source>
</evidence>
<keyword evidence="5" id="KW-0624">Polysaccharide degradation</keyword>
<evidence type="ECO:0000259" key="7">
    <source>
        <dbReference type="Pfam" id="PF00703"/>
    </source>
</evidence>
<dbReference type="Pfam" id="PF17786">
    <property type="entry name" value="Mannosidase_ig"/>
    <property type="match status" value="1"/>
</dbReference>
<accession>A0AAN6PQT5</accession>
<feature type="domain" description="Glycoside hydrolase family 2 immunoglobulin-like beta-sandwich" evidence="7">
    <location>
        <begin position="225"/>
        <end position="328"/>
    </location>
</feature>
<gene>
    <name evidence="11" type="ORF">N658DRAFT_459072</name>
</gene>
<dbReference type="GO" id="GO:0004553">
    <property type="term" value="F:hydrolase activity, hydrolyzing O-glycosyl compounds"/>
    <property type="evidence" value="ECO:0007669"/>
    <property type="project" value="InterPro"/>
</dbReference>
<dbReference type="PANTHER" id="PTHR43536:SF1">
    <property type="entry name" value="MANNOSYLGLYCOPROTEIN ENDO-BETA-MANNOSIDASE"/>
    <property type="match status" value="1"/>
</dbReference>
<evidence type="ECO:0000256" key="2">
    <source>
        <dbReference type="ARBA" id="ARBA00022801"/>
    </source>
</evidence>
<dbReference type="Pfam" id="PF00703">
    <property type="entry name" value="Glyco_hydro_2"/>
    <property type="match status" value="1"/>
</dbReference>
<dbReference type="Gene3D" id="2.60.120.260">
    <property type="entry name" value="Galactose-binding domain-like"/>
    <property type="match status" value="1"/>
</dbReference>
<dbReference type="SUPFAM" id="SSF49785">
    <property type="entry name" value="Galactose-binding domain-like"/>
    <property type="match status" value="1"/>
</dbReference>
<evidence type="ECO:0000313" key="11">
    <source>
        <dbReference type="EMBL" id="KAK4096227.1"/>
    </source>
</evidence>
<dbReference type="SUPFAM" id="SSF51445">
    <property type="entry name" value="(Trans)glycosidases"/>
    <property type="match status" value="1"/>
</dbReference>
<evidence type="ECO:0000259" key="8">
    <source>
        <dbReference type="Pfam" id="PF17786"/>
    </source>
</evidence>
<keyword evidence="4" id="KW-0326">Glycosidase</keyword>
<proteinExistence type="inferred from homology"/>
<organism evidence="11 12">
    <name type="scientific">Parathielavia hyrcaniae</name>
    <dbReference type="NCBI Taxonomy" id="113614"/>
    <lineage>
        <taxon>Eukaryota</taxon>
        <taxon>Fungi</taxon>
        <taxon>Dikarya</taxon>
        <taxon>Ascomycota</taxon>
        <taxon>Pezizomycotina</taxon>
        <taxon>Sordariomycetes</taxon>
        <taxon>Sordariomycetidae</taxon>
        <taxon>Sordariales</taxon>
        <taxon>Chaetomiaceae</taxon>
        <taxon>Parathielavia</taxon>
    </lineage>
</organism>
<feature type="signal peptide" evidence="6">
    <location>
        <begin position="1"/>
        <end position="21"/>
    </location>
</feature>
<dbReference type="InterPro" id="IPR041447">
    <property type="entry name" value="Mannosidase_ig"/>
</dbReference>
<dbReference type="Gene3D" id="3.20.20.80">
    <property type="entry name" value="Glycosidases"/>
    <property type="match status" value="1"/>
</dbReference>